<name>A0A510E791_9CREN</name>
<proteinExistence type="predicted"/>
<evidence type="ECO:0000313" key="3">
    <source>
        <dbReference type="Proteomes" id="UP000325030"/>
    </source>
</evidence>
<feature type="transmembrane region" description="Helical" evidence="1">
    <location>
        <begin position="300"/>
        <end position="319"/>
    </location>
</feature>
<dbReference type="RefSeq" id="WP_149565069.1">
    <property type="nucleotide sequence ID" value="NZ_AP018930.1"/>
</dbReference>
<organism evidence="2 3">
    <name type="scientific">Sulfuracidifex tepidarius</name>
    <dbReference type="NCBI Taxonomy" id="1294262"/>
    <lineage>
        <taxon>Archaea</taxon>
        <taxon>Thermoproteota</taxon>
        <taxon>Thermoprotei</taxon>
        <taxon>Sulfolobales</taxon>
        <taxon>Sulfolobaceae</taxon>
        <taxon>Sulfuracidifex</taxon>
    </lineage>
</organism>
<dbReference type="GeneID" id="41718914"/>
<protein>
    <submittedName>
        <fullName evidence="2">Uncharacterized protein</fullName>
    </submittedName>
</protein>
<evidence type="ECO:0000313" key="2">
    <source>
        <dbReference type="EMBL" id="BBG28088.1"/>
    </source>
</evidence>
<dbReference type="Proteomes" id="UP000325030">
    <property type="component" value="Chromosome"/>
</dbReference>
<gene>
    <name evidence="2" type="ORF">IC007_2643</name>
</gene>
<keyword evidence="1" id="KW-1133">Transmembrane helix</keyword>
<sequence length="326" mass="36268">MIKESIFLFLAVGVVMPYVLSGTVNHDYVVVDINSLWNGKNVTLSGNFTVKDEIINYTSHLKLNSSNYPSYYSMWCSEFSGDLYSHPNVKFTEYNGFPALEVVNGSSFSYFDLQYMIPLQGKLLYSPPQQGVSPLNESFYMKELPPLIENGYHGVYNEYEGNLVQGSSKFGNFIAASPDAKFSVGQQRIGKQNFLDMSVSDKGFAVLILNTTSSVRLSEISEVEINGTPYYIAVTGNSVSYVGNSSTSFPFQAFYLPNSGLLLIDYPYPGNMTVVFFSHSQGVGVSVSSKQIGNSQPQQLYFVIIPVAIIVVLLLILFLRRRKTRS</sequence>
<accession>A0A510E791</accession>
<keyword evidence="1" id="KW-0472">Membrane</keyword>
<dbReference type="AlphaFoldDB" id="A0A510E791"/>
<dbReference type="EMBL" id="AP018930">
    <property type="protein sequence ID" value="BBG28088.1"/>
    <property type="molecule type" value="Genomic_DNA"/>
</dbReference>
<keyword evidence="1" id="KW-0812">Transmembrane</keyword>
<reference evidence="3" key="1">
    <citation type="submission" date="2018-09" db="EMBL/GenBank/DDBJ databases">
        <title>Complete Genome Sequencing of Sulfolobus sp. JCM 16834.</title>
        <authorList>
            <person name="Kato S."/>
            <person name="Itoh T."/>
            <person name="Ohkuma M."/>
        </authorList>
    </citation>
    <scope>NUCLEOTIDE SEQUENCE [LARGE SCALE GENOMIC DNA]</scope>
    <source>
        <strain evidence="3">IC-007</strain>
    </source>
</reference>
<evidence type="ECO:0000256" key="1">
    <source>
        <dbReference type="SAM" id="Phobius"/>
    </source>
</evidence>